<keyword evidence="4" id="KW-1133">Transmembrane helix</keyword>
<accession>A0A8X8WIC4</accession>
<reference evidence="5" key="1">
    <citation type="submission" date="2018-01" db="EMBL/GenBank/DDBJ databases">
        <authorList>
            <person name="Mao J.F."/>
        </authorList>
    </citation>
    <scope>NUCLEOTIDE SEQUENCE</scope>
    <source>
        <strain evidence="5">Huo1</strain>
        <tissue evidence="5">Leaf</tissue>
    </source>
</reference>
<keyword evidence="4" id="KW-0812">Transmembrane</keyword>
<gene>
    <name evidence="5" type="ORF">SASPL_145932</name>
</gene>
<dbReference type="Gene3D" id="3.90.230.10">
    <property type="entry name" value="Creatinase/methionine aminopeptidase superfamily"/>
    <property type="match status" value="1"/>
</dbReference>
<evidence type="ECO:0000256" key="1">
    <source>
        <dbReference type="ARBA" id="ARBA00007381"/>
    </source>
</evidence>
<organism evidence="5">
    <name type="scientific">Salvia splendens</name>
    <name type="common">Scarlet sage</name>
    <dbReference type="NCBI Taxonomy" id="180675"/>
    <lineage>
        <taxon>Eukaryota</taxon>
        <taxon>Viridiplantae</taxon>
        <taxon>Streptophyta</taxon>
        <taxon>Embryophyta</taxon>
        <taxon>Tracheophyta</taxon>
        <taxon>Spermatophyta</taxon>
        <taxon>Magnoliopsida</taxon>
        <taxon>eudicotyledons</taxon>
        <taxon>Gunneridae</taxon>
        <taxon>Pentapetalae</taxon>
        <taxon>asterids</taxon>
        <taxon>lamiids</taxon>
        <taxon>Lamiales</taxon>
        <taxon>Lamiaceae</taxon>
        <taxon>Nepetoideae</taxon>
        <taxon>Mentheae</taxon>
        <taxon>Salviinae</taxon>
        <taxon>Salvia</taxon>
        <taxon>Salvia subgen. Calosphace</taxon>
        <taxon>core Calosphace</taxon>
    </lineage>
</organism>
<dbReference type="SUPFAM" id="SSF53067">
    <property type="entry name" value="Actin-like ATPase domain"/>
    <property type="match status" value="1"/>
</dbReference>
<keyword evidence="3" id="KW-0067">ATP-binding</keyword>
<dbReference type="GO" id="GO:0005524">
    <property type="term" value="F:ATP binding"/>
    <property type="evidence" value="ECO:0007669"/>
    <property type="project" value="UniProtKB-KW"/>
</dbReference>
<evidence type="ECO:0008006" key="7">
    <source>
        <dbReference type="Google" id="ProtNLM"/>
    </source>
</evidence>
<dbReference type="AlphaFoldDB" id="A0A8X8WIC4"/>
<evidence type="ECO:0000256" key="3">
    <source>
        <dbReference type="ARBA" id="ARBA00022840"/>
    </source>
</evidence>
<evidence type="ECO:0000313" key="5">
    <source>
        <dbReference type="EMBL" id="KAG6395290.1"/>
    </source>
</evidence>
<dbReference type="EMBL" id="PNBA02000017">
    <property type="protein sequence ID" value="KAG6395290.1"/>
    <property type="molecule type" value="Genomic_DNA"/>
</dbReference>
<keyword evidence="4" id="KW-0472">Membrane</keyword>
<sequence length="469" mass="51998">MQAASATSGLLLAEAPSIPGTRVRSTATNAAPPPCSRDIRYGSLELLADDNNESFNSGHSRYNDTKTKITSQRAECYKGSFTLCHIESSSELIVKEPVSEISRNGSDCKWTYAENTGEQSEVGISHRTVTLDFNARLIPPRDDTPCAVTNGHKCLLHRGSLKQKCETTLDEESEEQELDLTNSGVVTKYKAMAETVNTALQLVLPECQPKAKIVDFCEKAYSFSKEKTWYMYKKVKRRERWVTSPKGILVTIVVDNGFEGRLWIIHVIHVIPLIESGVLRGTDDEQGFSFKLRGYARVNFHNSFTDFVAVGANLEYNGLKGELSYMVHDPGMAMAAMENVEQQWRTLANSLIVGENDSENQMCSLLLASLMAGTGYGRAIGIDLGTTYSCVAAWKHDRIEIIPNDQGNRTTPSYVAFTATERLIGDAAKNQIANNPINTVFGQFSLLFLMVVIIFIVYLHLSLLRPPTN</sequence>
<keyword evidence="6" id="KW-1185">Reference proteome</keyword>
<name>A0A8X8WIC4_SALSN</name>
<comment type="caution">
    <text evidence="5">The sequence shown here is derived from an EMBL/GenBank/DDBJ whole genome shotgun (WGS) entry which is preliminary data.</text>
</comment>
<feature type="transmembrane region" description="Helical" evidence="4">
    <location>
        <begin position="440"/>
        <end position="461"/>
    </location>
</feature>
<dbReference type="Gene3D" id="3.30.420.40">
    <property type="match status" value="1"/>
</dbReference>
<keyword evidence="2" id="KW-0547">Nucleotide-binding</keyword>
<reference evidence="5" key="2">
    <citation type="submission" date="2020-08" db="EMBL/GenBank/DDBJ databases">
        <title>Plant Genome Project.</title>
        <authorList>
            <person name="Zhang R.-G."/>
        </authorList>
    </citation>
    <scope>NUCLEOTIDE SEQUENCE</scope>
    <source>
        <strain evidence="5">Huo1</strain>
        <tissue evidence="5">Leaf</tissue>
    </source>
</reference>
<dbReference type="InterPro" id="IPR013126">
    <property type="entry name" value="Hsp_70_fam"/>
</dbReference>
<evidence type="ECO:0000256" key="4">
    <source>
        <dbReference type="SAM" id="Phobius"/>
    </source>
</evidence>
<evidence type="ECO:0000313" key="6">
    <source>
        <dbReference type="Proteomes" id="UP000298416"/>
    </source>
</evidence>
<dbReference type="GO" id="GO:0140662">
    <property type="term" value="F:ATP-dependent protein folding chaperone"/>
    <property type="evidence" value="ECO:0007669"/>
    <property type="project" value="InterPro"/>
</dbReference>
<proteinExistence type="inferred from homology"/>
<dbReference type="Proteomes" id="UP000298416">
    <property type="component" value="Unassembled WGS sequence"/>
</dbReference>
<dbReference type="PANTHER" id="PTHR19375">
    <property type="entry name" value="HEAT SHOCK PROTEIN 70KDA"/>
    <property type="match status" value="1"/>
</dbReference>
<protein>
    <recommendedName>
        <fullName evidence="7">Heat shock 70kDa protein 1/8</fullName>
    </recommendedName>
</protein>
<dbReference type="PRINTS" id="PR00301">
    <property type="entry name" value="HEATSHOCK70"/>
</dbReference>
<evidence type="ECO:0000256" key="2">
    <source>
        <dbReference type="ARBA" id="ARBA00022741"/>
    </source>
</evidence>
<dbReference type="InterPro" id="IPR018181">
    <property type="entry name" value="Heat_shock_70_CS"/>
</dbReference>
<dbReference type="InterPro" id="IPR036005">
    <property type="entry name" value="Creatinase/aminopeptidase-like"/>
</dbReference>
<dbReference type="PROSITE" id="PS00297">
    <property type="entry name" value="HSP70_1"/>
    <property type="match status" value="1"/>
</dbReference>
<comment type="similarity">
    <text evidence="1">Belongs to the heat shock protein 70 family.</text>
</comment>
<dbReference type="InterPro" id="IPR043129">
    <property type="entry name" value="ATPase_NBD"/>
</dbReference>
<dbReference type="Pfam" id="PF00012">
    <property type="entry name" value="HSP70"/>
    <property type="match status" value="1"/>
</dbReference>
<dbReference type="FunFam" id="3.30.420.40:FF:000028">
    <property type="entry name" value="heat shock 70 kDa protein-like"/>
    <property type="match status" value="1"/>
</dbReference>